<evidence type="ECO:0000313" key="5">
    <source>
        <dbReference type="EMBL" id="QHU09009.1"/>
    </source>
</evidence>
<keyword evidence="1" id="KW-0540">Nuclease</keyword>
<keyword evidence="2" id="KW-0378">Hydrolase</keyword>
<protein>
    <recommendedName>
        <fullName evidence="4">Exonuclease domain-containing protein</fullName>
    </recommendedName>
</protein>
<dbReference type="CDD" id="cd06127">
    <property type="entry name" value="DEDDh"/>
    <property type="match status" value="1"/>
</dbReference>
<accession>A0A6C0JTY4</accession>
<evidence type="ECO:0000256" key="2">
    <source>
        <dbReference type="ARBA" id="ARBA00022801"/>
    </source>
</evidence>
<dbReference type="InterPro" id="IPR013520">
    <property type="entry name" value="Ribonucl_H"/>
</dbReference>
<reference evidence="5" key="1">
    <citation type="journal article" date="2020" name="Nature">
        <title>Giant virus diversity and host interactions through global metagenomics.</title>
        <authorList>
            <person name="Schulz F."/>
            <person name="Roux S."/>
            <person name="Paez-Espino D."/>
            <person name="Jungbluth S."/>
            <person name="Walsh D.A."/>
            <person name="Denef V.J."/>
            <person name="McMahon K.D."/>
            <person name="Konstantinidis K.T."/>
            <person name="Eloe-Fadrosh E.A."/>
            <person name="Kyrpides N.C."/>
            <person name="Woyke T."/>
        </authorList>
    </citation>
    <scope>NUCLEOTIDE SEQUENCE</scope>
    <source>
        <strain evidence="5">GVMAG-S-1064190-84</strain>
    </source>
</reference>
<dbReference type="InterPro" id="IPR011604">
    <property type="entry name" value="PDDEXK-like_dom_sf"/>
</dbReference>
<dbReference type="AlphaFoldDB" id="A0A6C0JTY4"/>
<sequence>MSYTVFDTETTGLPKTRQQPTLDNLSCWDGCRILSIAAIKYSSRGRELSRFYSIIKPDDFKVDATHVHGITEEQAEKEGKPFLDVYNTFVSMLHRSEHIVGHNLRFDWDVLKAECLRRNIDFSPVEKLNPVCTLDLVKKWYGKPKKLINIYQELFGKEFDGAHNALEDTKACAEVYYALREDPRKYKNIGLKRVILKASEVAACIGKNYYKRPQEVLDDLWNKYSPNTFVGKTKDDYAREAIEKDEEATRLFKEIETSKPKNSTDVMHIIDGISSELEKNTKLEKKDFYSVKDFFRKTLFTTFGTKNESKTADADEANLYEDDTFYTYEVCNIMGTSYQIVGRIDRFEKDNEGNKVLVEIKNRTRALFNSVKDYEAIQVQTYLQMVGLKTARLIEQHNDTRKSYILFKDDERWEQEILPKLEDFCKVFHGNISSKL</sequence>
<dbReference type="Gene3D" id="3.90.320.10">
    <property type="match status" value="1"/>
</dbReference>
<name>A0A6C0JTY4_9ZZZZ</name>
<dbReference type="Pfam" id="PF00929">
    <property type="entry name" value="RNase_T"/>
    <property type="match status" value="1"/>
</dbReference>
<dbReference type="SMART" id="SM00479">
    <property type="entry name" value="EXOIII"/>
    <property type="match status" value="1"/>
</dbReference>
<dbReference type="GO" id="GO:0008408">
    <property type="term" value="F:3'-5' exonuclease activity"/>
    <property type="evidence" value="ECO:0007669"/>
    <property type="project" value="TreeGrafter"/>
</dbReference>
<dbReference type="GO" id="GO:0003676">
    <property type="term" value="F:nucleic acid binding"/>
    <property type="evidence" value="ECO:0007669"/>
    <property type="project" value="InterPro"/>
</dbReference>
<dbReference type="InterPro" id="IPR012337">
    <property type="entry name" value="RNaseH-like_sf"/>
</dbReference>
<dbReference type="Gene3D" id="3.30.420.10">
    <property type="entry name" value="Ribonuclease H-like superfamily/Ribonuclease H"/>
    <property type="match status" value="1"/>
</dbReference>
<dbReference type="SUPFAM" id="SSF53098">
    <property type="entry name" value="Ribonuclease H-like"/>
    <property type="match status" value="1"/>
</dbReference>
<evidence type="ECO:0000256" key="1">
    <source>
        <dbReference type="ARBA" id="ARBA00022722"/>
    </source>
</evidence>
<organism evidence="5">
    <name type="scientific">viral metagenome</name>
    <dbReference type="NCBI Taxonomy" id="1070528"/>
    <lineage>
        <taxon>unclassified sequences</taxon>
        <taxon>metagenomes</taxon>
        <taxon>organismal metagenomes</taxon>
    </lineage>
</organism>
<dbReference type="EMBL" id="MN740701">
    <property type="protein sequence ID" value="QHU09009.1"/>
    <property type="molecule type" value="Genomic_DNA"/>
</dbReference>
<dbReference type="InterPro" id="IPR036397">
    <property type="entry name" value="RNaseH_sf"/>
</dbReference>
<dbReference type="Pfam" id="PF12705">
    <property type="entry name" value="PDDEXK_1"/>
    <property type="match status" value="1"/>
</dbReference>
<dbReference type="PANTHER" id="PTHR30231:SF4">
    <property type="entry name" value="PROTEIN NEN2"/>
    <property type="match status" value="1"/>
</dbReference>
<evidence type="ECO:0000259" key="4">
    <source>
        <dbReference type="SMART" id="SM00479"/>
    </source>
</evidence>
<keyword evidence="3" id="KW-0269">Exonuclease</keyword>
<dbReference type="InterPro" id="IPR038726">
    <property type="entry name" value="PDDEXK_AddAB-type"/>
</dbReference>
<dbReference type="PANTHER" id="PTHR30231">
    <property type="entry name" value="DNA POLYMERASE III SUBUNIT EPSILON"/>
    <property type="match status" value="1"/>
</dbReference>
<evidence type="ECO:0000256" key="3">
    <source>
        <dbReference type="ARBA" id="ARBA00022839"/>
    </source>
</evidence>
<feature type="domain" description="Exonuclease" evidence="4">
    <location>
        <begin position="2"/>
        <end position="185"/>
    </location>
</feature>
<proteinExistence type="predicted"/>